<feature type="transmembrane region" description="Helical" evidence="7">
    <location>
        <begin position="210"/>
        <end position="230"/>
    </location>
</feature>
<organism evidence="9 10">
    <name type="scientific">Pseudoduganella lutea</name>
    <dbReference type="NCBI Taxonomy" id="321985"/>
    <lineage>
        <taxon>Bacteria</taxon>
        <taxon>Pseudomonadati</taxon>
        <taxon>Pseudomonadota</taxon>
        <taxon>Betaproteobacteria</taxon>
        <taxon>Burkholderiales</taxon>
        <taxon>Oxalobacteraceae</taxon>
        <taxon>Telluria group</taxon>
        <taxon>Pseudoduganella</taxon>
    </lineage>
</organism>
<dbReference type="EMBL" id="CP035913">
    <property type="protein sequence ID" value="QBE63788.1"/>
    <property type="molecule type" value="Genomic_DNA"/>
</dbReference>
<dbReference type="PROSITE" id="PS50928">
    <property type="entry name" value="ABC_TM1"/>
    <property type="match status" value="1"/>
</dbReference>
<dbReference type="Gene3D" id="1.10.3720.10">
    <property type="entry name" value="MetI-like"/>
    <property type="match status" value="1"/>
</dbReference>
<dbReference type="PANTHER" id="PTHR30151:SF38">
    <property type="entry name" value="ALIPHATIC SULFONATES TRANSPORT PERMEASE PROTEIN SSUC-RELATED"/>
    <property type="match status" value="1"/>
</dbReference>
<dbReference type="InterPro" id="IPR035906">
    <property type="entry name" value="MetI-like_sf"/>
</dbReference>
<keyword evidence="2 7" id="KW-0813">Transport</keyword>
<keyword evidence="6 7" id="KW-0472">Membrane</keyword>
<dbReference type="GO" id="GO:0005886">
    <property type="term" value="C:plasma membrane"/>
    <property type="evidence" value="ECO:0007669"/>
    <property type="project" value="UniProtKB-SubCell"/>
</dbReference>
<comment type="similarity">
    <text evidence="7">Belongs to the binding-protein-dependent transport system permease family.</text>
</comment>
<sequence>MSTLTIALPSAAPQQPGRLLRWNDSLTRFALSWPFPLAVLLLWYLAAEFEWLPPQILPPPGMVAATFVDLVRSGELPDNLWISLWRVLGGFLAGGLAGIALGVAMGLSPTARDYLYPTFRLVAQVPSLGWLPLLMMLVGIGEALKIILISKAAFVPIALNTCKGLQGVSNRFIEVARVYRFTRWQLLTKVVFPAALPQIWNGIRYGLTHAWLALVAVELLASSEGLGFMIVYGRQLYQLDVVLAAVVVVGAIGFALDKILALIEQRLLRWRRDGF</sequence>
<dbReference type="FunFam" id="1.10.3720.10:FF:000003">
    <property type="entry name" value="Aliphatic sulfonate ABC transporter permease"/>
    <property type="match status" value="1"/>
</dbReference>
<feature type="transmembrane region" description="Helical" evidence="7">
    <location>
        <begin position="83"/>
        <end position="107"/>
    </location>
</feature>
<keyword evidence="5 7" id="KW-1133">Transmembrane helix</keyword>
<protein>
    <submittedName>
        <fullName evidence="9">ABC transporter permease</fullName>
    </submittedName>
</protein>
<evidence type="ECO:0000256" key="4">
    <source>
        <dbReference type="ARBA" id="ARBA00022692"/>
    </source>
</evidence>
<feature type="transmembrane region" description="Helical" evidence="7">
    <location>
        <begin position="26"/>
        <end position="46"/>
    </location>
</feature>
<dbReference type="GO" id="GO:0042918">
    <property type="term" value="P:alkanesulfonate transmembrane transport"/>
    <property type="evidence" value="ECO:0007669"/>
    <property type="project" value="UniProtKB-ARBA"/>
</dbReference>
<feature type="transmembrane region" description="Helical" evidence="7">
    <location>
        <begin position="127"/>
        <end position="148"/>
    </location>
</feature>
<evidence type="ECO:0000256" key="5">
    <source>
        <dbReference type="ARBA" id="ARBA00022989"/>
    </source>
</evidence>
<dbReference type="InterPro" id="IPR000515">
    <property type="entry name" value="MetI-like"/>
</dbReference>
<keyword evidence="3" id="KW-1003">Cell membrane</keyword>
<evidence type="ECO:0000259" key="8">
    <source>
        <dbReference type="PROSITE" id="PS50928"/>
    </source>
</evidence>
<dbReference type="Pfam" id="PF00528">
    <property type="entry name" value="BPD_transp_1"/>
    <property type="match status" value="1"/>
</dbReference>
<dbReference type="RefSeq" id="WP_130186909.1">
    <property type="nucleotide sequence ID" value="NZ_CP035913.1"/>
</dbReference>
<dbReference type="KEGG" id="plue:EWM63_13015"/>
<keyword evidence="10" id="KW-1185">Reference proteome</keyword>
<feature type="transmembrane region" description="Helical" evidence="7">
    <location>
        <begin position="242"/>
        <end position="263"/>
    </location>
</feature>
<evidence type="ECO:0000313" key="9">
    <source>
        <dbReference type="EMBL" id="QBE63788.1"/>
    </source>
</evidence>
<dbReference type="CDD" id="cd06261">
    <property type="entry name" value="TM_PBP2"/>
    <property type="match status" value="1"/>
</dbReference>
<dbReference type="OrthoDB" id="5298727at2"/>
<proteinExistence type="inferred from homology"/>
<gene>
    <name evidence="9" type="ORF">EWM63_13015</name>
</gene>
<dbReference type="SUPFAM" id="SSF161098">
    <property type="entry name" value="MetI-like"/>
    <property type="match status" value="1"/>
</dbReference>
<feature type="domain" description="ABC transmembrane type-1" evidence="8">
    <location>
        <begin position="80"/>
        <end position="260"/>
    </location>
</feature>
<evidence type="ECO:0000256" key="6">
    <source>
        <dbReference type="ARBA" id="ARBA00023136"/>
    </source>
</evidence>
<comment type="subcellular location">
    <subcellularLocation>
        <location evidence="1 7">Cell membrane</location>
        <topology evidence="1 7">Multi-pass membrane protein</topology>
    </subcellularLocation>
</comment>
<evidence type="ECO:0000313" key="10">
    <source>
        <dbReference type="Proteomes" id="UP000290637"/>
    </source>
</evidence>
<evidence type="ECO:0000256" key="3">
    <source>
        <dbReference type="ARBA" id="ARBA00022475"/>
    </source>
</evidence>
<accession>A0A4P6KZN2</accession>
<evidence type="ECO:0000256" key="1">
    <source>
        <dbReference type="ARBA" id="ARBA00004651"/>
    </source>
</evidence>
<dbReference type="AlphaFoldDB" id="A0A4P6KZN2"/>
<name>A0A4P6KZN2_9BURK</name>
<evidence type="ECO:0000256" key="2">
    <source>
        <dbReference type="ARBA" id="ARBA00022448"/>
    </source>
</evidence>
<dbReference type="Proteomes" id="UP000290637">
    <property type="component" value="Chromosome"/>
</dbReference>
<keyword evidence="4 7" id="KW-0812">Transmembrane</keyword>
<dbReference type="PANTHER" id="PTHR30151">
    <property type="entry name" value="ALKANE SULFONATE ABC TRANSPORTER-RELATED, MEMBRANE SUBUNIT"/>
    <property type="match status" value="1"/>
</dbReference>
<reference evidence="9 10" key="1">
    <citation type="submission" date="2019-02" db="EMBL/GenBank/DDBJ databases">
        <title>Draft Genome Sequences of Six Type Strains of the Genus Massilia.</title>
        <authorList>
            <person name="Miess H."/>
            <person name="Frediansyhah A."/>
            <person name="Gross H."/>
        </authorList>
    </citation>
    <scope>NUCLEOTIDE SEQUENCE [LARGE SCALE GENOMIC DNA]</scope>
    <source>
        <strain evidence="9 10">DSM 17473</strain>
    </source>
</reference>
<evidence type="ECO:0000256" key="7">
    <source>
        <dbReference type="RuleBase" id="RU363032"/>
    </source>
</evidence>